<evidence type="ECO:0000259" key="1">
    <source>
        <dbReference type="SMART" id="SM00860"/>
    </source>
</evidence>
<name>A0A160IQQ3_9BACL</name>
<dbReference type="SUPFAM" id="SSF160631">
    <property type="entry name" value="SMI1/KNR4-like"/>
    <property type="match status" value="1"/>
</dbReference>
<dbReference type="InterPro" id="IPR037883">
    <property type="entry name" value="Knr4/Smi1-like_sf"/>
</dbReference>
<proteinExistence type="predicted"/>
<keyword evidence="3" id="KW-1185">Reference proteome</keyword>
<feature type="domain" description="Knr4/Smi1-like" evidence="1">
    <location>
        <begin position="35"/>
        <end position="158"/>
    </location>
</feature>
<protein>
    <submittedName>
        <fullName evidence="2">1,3-beta-glucan synthase regulator</fullName>
    </submittedName>
</protein>
<dbReference type="EMBL" id="CP015378">
    <property type="protein sequence ID" value="ANC78754.1"/>
    <property type="molecule type" value="Genomic_DNA"/>
</dbReference>
<dbReference type="Gene3D" id="3.40.1580.10">
    <property type="entry name" value="SMI1/KNR4-like"/>
    <property type="match status" value="1"/>
</dbReference>
<dbReference type="RefSeq" id="WP_066398400.1">
    <property type="nucleotide sequence ID" value="NZ_CP015378.1"/>
</dbReference>
<dbReference type="Proteomes" id="UP000076623">
    <property type="component" value="Chromosome"/>
</dbReference>
<dbReference type="STRING" id="1221500.ABE65_018895"/>
<gene>
    <name evidence="2" type="ORF">ABE65_018895</name>
</gene>
<sequence>MMDWKDRIAALILVKQELMRQDVERIWPHHFPEVGATEKSLQDLEEELGYKLDFTYRSFLQHANGWKGFYQTVDLFGTEQLKDSTKNVYAERLLKAIDDLVLKESCVIRSELLPIAATEYDKDLFVLCLPNSAKPGEILWFAGEEIDRFENFVEFFLAMTEYNREEILALRG</sequence>
<accession>A0A160IQQ3</accession>
<dbReference type="Pfam" id="PF09346">
    <property type="entry name" value="SMI1_KNR4"/>
    <property type="match status" value="1"/>
</dbReference>
<dbReference type="KEGG" id="fpn:ABE65_018895"/>
<dbReference type="SMART" id="SM00860">
    <property type="entry name" value="SMI1_KNR4"/>
    <property type="match status" value="1"/>
</dbReference>
<dbReference type="AlphaFoldDB" id="A0A160IQQ3"/>
<reference evidence="2 3" key="1">
    <citation type="submission" date="2016-04" db="EMBL/GenBank/DDBJ databases">
        <title>Complete genome sequence of Fictibacillus phosphorivorans G25-29, a strain toxic to nematodes.</title>
        <authorList>
            <person name="Zheng Z."/>
        </authorList>
    </citation>
    <scope>NUCLEOTIDE SEQUENCE [LARGE SCALE GENOMIC DNA]</scope>
    <source>
        <strain evidence="2 3">G25-29</strain>
    </source>
</reference>
<evidence type="ECO:0000313" key="2">
    <source>
        <dbReference type="EMBL" id="ANC78754.1"/>
    </source>
</evidence>
<organism evidence="2 3">
    <name type="scientific">Fictibacillus phosphorivorans</name>
    <dbReference type="NCBI Taxonomy" id="1221500"/>
    <lineage>
        <taxon>Bacteria</taxon>
        <taxon>Bacillati</taxon>
        <taxon>Bacillota</taxon>
        <taxon>Bacilli</taxon>
        <taxon>Bacillales</taxon>
        <taxon>Fictibacillaceae</taxon>
        <taxon>Fictibacillus</taxon>
    </lineage>
</organism>
<evidence type="ECO:0000313" key="3">
    <source>
        <dbReference type="Proteomes" id="UP000076623"/>
    </source>
</evidence>
<dbReference type="InterPro" id="IPR018958">
    <property type="entry name" value="Knr4/Smi1-like_dom"/>
</dbReference>